<name>A0A3P6SSX4_CYLGO</name>
<keyword evidence="3" id="KW-1185">Reference proteome</keyword>
<reference evidence="2 3" key="1">
    <citation type="submission" date="2018-11" db="EMBL/GenBank/DDBJ databases">
        <authorList>
            <consortium name="Pathogen Informatics"/>
        </authorList>
    </citation>
    <scope>NUCLEOTIDE SEQUENCE [LARGE SCALE GENOMIC DNA]</scope>
</reference>
<protein>
    <recommendedName>
        <fullName evidence="4">7TM GPCR serpentine receptor class x (Srx) domain-containing protein</fullName>
    </recommendedName>
</protein>
<dbReference type="InterPro" id="IPR019425">
    <property type="entry name" value="7TM_GPCR_serpentine_rcpt_Srt"/>
</dbReference>
<dbReference type="Pfam" id="PF10321">
    <property type="entry name" value="7TM_GPCR_Srt"/>
    <property type="match status" value="1"/>
</dbReference>
<dbReference type="AlphaFoldDB" id="A0A3P6SSX4"/>
<keyword evidence="1" id="KW-0812">Transmembrane</keyword>
<feature type="transmembrane region" description="Helical" evidence="1">
    <location>
        <begin position="20"/>
        <end position="42"/>
    </location>
</feature>
<gene>
    <name evidence="2" type="ORF">CGOC_LOCUS3763</name>
</gene>
<dbReference type="PANTHER" id="PTHR23021:SF11">
    <property type="entry name" value="SERPENTINE RECEPTOR, CLASS T"/>
    <property type="match status" value="1"/>
</dbReference>
<evidence type="ECO:0008006" key="4">
    <source>
        <dbReference type="Google" id="ProtNLM"/>
    </source>
</evidence>
<dbReference type="Proteomes" id="UP000271889">
    <property type="component" value="Unassembled WGS sequence"/>
</dbReference>
<dbReference type="OrthoDB" id="5846777at2759"/>
<evidence type="ECO:0000313" key="3">
    <source>
        <dbReference type="Proteomes" id="UP000271889"/>
    </source>
</evidence>
<keyword evidence="1" id="KW-0472">Membrane</keyword>
<evidence type="ECO:0000313" key="2">
    <source>
        <dbReference type="EMBL" id="VDK56771.1"/>
    </source>
</evidence>
<organism evidence="2 3">
    <name type="scientific">Cylicostephanus goldi</name>
    <name type="common">Nematode worm</name>
    <dbReference type="NCBI Taxonomy" id="71465"/>
    <lineage>
        <taxon>Eukaryota</taxon>
        <taxon>Metazoa</taxon>
        <taxon>Ecdysozoa</taxon>
        <taxon>Nematoda</taxon>
        <taxon>Chromadorea</taxon>
        <taxon>Rhabditida</taxon>
        <taxon>Rhabditina</taxon>
        <taxon>Rhabditomorpha</taxon>
        <taxon>Strongyloidea</taxon>
        <taxon>Strongylidae</taxon>
        <taxon>Cylicostephanus</taxon>
    </lineage>
</organism>
<proteinExistence type="predicted"/>
<feature type="transmembrane region" description="Helical" evidence="1">
    <location>
        <begin position="93"/>
        <end position="112"/>
    </location>
</feature>
<dbReference type="EMBL" id="UYRV01009670">
    <property type="protein sequence ID" value="VDK56771.1"/>
    <property type="molecule type" value="Genomic_DNA"/>
</dbReference>
<accession>A0A3P6SSX4</accession>
<feature type="transmembrane region" description="Helical" evidence="1">
    <location>
        <begin position="54"/>
        <end position="73"/>
    </location>
</feature>
<evidence type="ECO:0000256" key="1">
    <source>
        <dbReference type="SAM" id="Phobius"/>
    </source>
</evidence>
<sequence length="160" mass="18784">MYRGHLLRIPCYKLMLINGFADIADLVLTSYVTSYFHFWGYLNSSFKKKAVRNHYILGLWFGASFNCMVLAFNRLVEMVPAARFLGFLYEGKVLYMWTFLSIFYMIIVWFVLRPIPFNTVISAFVGPPMIGDPEWVSHLQKLVKVLEYMHYSIKTLYGAY</sequence>
<dbReference type="PANTHER" id="PTHR23021">
    <property type="entry name" value="SERPENTINE RECEPTOR, CLASS T"/>
    <property type="match status" value="1"/>
</dbReference>
<keyword evidence="1" id="KW-1133">Transmembrane helix</keyword>